<reference evidence="14 15" key="1">
    <citation type="submission" date="2015-04" db="EMBL/GenBank/DDBJ databases">
        <title>Genome sequence of Ceratocystis platani, a major pathogen of plane trees.</title>
        <authorList>
            <person name="Belbahri L."/>
        </authorList>
    </citation>
    <scope>NUCLEOTIDE SEQUENCE [LARGE SCALE GENOMIC DNA]</scope>
    <source>
        <strain evidence="14 15">CFO</strain>
    </source>
</reference>
<evidence type="ECO:0000259" key="13">
    <source>
        <dbReference type="Pfam" id="PF16854"/>
    </source>
</evidence>
<evidence type="ECO:0000256" key="8">
    <source>
        <dbReference type="ARBA" id="ARBA00023157"/>
    </source>
</evidence>
<evidence type="ECO:0000313" key="15">
    <source>
        <dbReference type="Proteomes" id="UP000034841"/>
    </source>
</evidence>
<dbReference type="Pfam" id="PF16854">
    <property type="entry name" value="VPS53_C"/>
    <property type="match status" value="1"/>
</dbReference>
<dbReference type="InterPro" id="IPR008255">
    <property type="entry name" value="Pyr_nucl-diS_OxRdtase_2_AS"/>
</dbReference>
<dbReference type="Gene3D" id="3.50.50.60">
    <property type="entry name" value="FAD/NAD(P)-binding domain"/>
    <property type="match status" value="2"/>
</dbReference>
<keyword evidence="4" id="KW-0967">Endosome</keyword>
<evidence type="ECO:0000256" key="4">
    <source>
        <dbReference type="ARBA" id="ARBA00022753"/>
    </source>
</evidence>
<dbReference type="SUPFAM" id="SSF51905">
    <property type="entry name" value="FAD/NAD(P)-binding domain"/>
    <property type="match status" value="1"/>
</dbReference>
<dbReference type="GO" id="GO:0004791">
    <property type="term" value="F:thioredoxin-disulfide reductase (NADPH) activity"/>
    <property type="evidence" value="ECO:0007669"/>
    <property type="project" value="UniProtKB-EC"/>
</dbReference>
<keyword evidence="10" id="KW-0521">NADP</keyword>
<evidence type="ECO:0000256" key="5">
    <source>
        <dbReference type="ARBA" id="ARBA00022827"/>
    </source>
</evidence>
<keyword evidence="10 14" id="KW-0560">Oxidoreductase</keyword>
<keyword evidence="7" id="KW-0472">Membrane</keyword>
<gene>
    <name evidence="14" type="primary">cys-9</name>
    <name evidence="14" type="ORF">CFO_g2508</name>
</gene>
<evidence type="ECO:0000256" key="1">
    <source>
        <dbReference type="ARBA" id="ARBA00004150"/>
    </source>
</evidence>
<dbReference type="InterPro" id="IPR038260">
    <property type="entry name" value="Vps53_C_sf"/>
</dbReference>
<dbReference type="GO" id="GO:0000938">
    <property type="term" value="C:GARP complex"/>
    <property type="evidence" value="ECO:0007669"/>
    <property type="project" value="InterPro"/>
</dbReference>
<dbReference type="Pfam" id="PF07992">
    <property type="entry name" value="Pyr_redox_2"/>
    <property type="match status" value="1"/>
</dbReference>
<evidence type="ECO:0000256" key="9">
    <source>
        <dbReference type="ARBA" id="ARBA00023284"/>
    </source>
</evidence>
<comment type="caution">
    <text evidence="14">The sequence shown here is derived from an EMBL/GenBank/DDBJ whole genome shotgun (WGS) entry which is preliminary data.</text>
</comment>
<comment type="cofactor">
    <cofactor evidence="10">
        <name>FAD</name>
        <dbReference type="ChEBI" id="CHEBI:57692"/>
    </cofactor>
    <text evidence="10">Binds 1 FAD per subunit.</text>
</comment>
<keyword evidence="8" id="KW-1015">Disulfide bond</keyword>
<dbReference type="InterPro" id="IPR031745">
    <property type="entry name" value="Vps53_C"/>
</dbReference>
<dbReference type="InterPro" id="IPR005982">
    <property type="entry name" value="Thioredox_Rdtase"/>
</dbReference>
<dbReference type="PRINTS" id="PR00469">
    <property type="entry name" value="PNDRDTASEII"/>
</dbReference>
<dbReference type="InterPro" id="IPR036188">
    <property type="entry name" value="FAD/NAD-bd_sf"/>
</dbReference>
<dbReference type="GO" id="GO:0005829">
    <property type="term" value="C:cytosol"/>
    <property type="evidence" value="ECO:0007669"/>
    <property type="project" value="GOC"/>
</dbReference>
<keyword evidence="5 10" id="KW-0274">FAD</keyword>
<dbReference type="AlphaFoldDB" id="A0A0F8CWW8"/>
<dbReference type="EMBL" id="LBBL01000116">
    <property type="protein sequence ID" value="KKF95152.1"/>
    <property type="molecule type" value="Genomic_DNA"/>
</dbReference>
<dbReference type="OrthoDB" id="10261632at2759"/>
<dbReference type="Pfam" id="PF04100">
    <property type="entry name" value="Vps53_N"/>
    <property type="match status" value="1"/>
</dbReference>
<dbReference type="GO" id="GO:0042147">
    <property type="term" value="P:retrograde transport, endosome to Golgi"/>
    <property type="evidence" value="ECO:0007669"/>
    <property type="project" value="InterPro"/>
</dbReference>
<dbReference type="PROSITE" id="PS00573">
    <property type="entry name" value="PYRIDINE_REDOX_2"/>
    <property type="match status" value="1"/>
</dbReference>
<sequence length="941" mass="103839">MNGINKPSSLDAVAQAYETNSTLERMSNAQSELASVFLKINVVHNQAVQTEHNITSMTADIKRLDGTKKNLTRSMTALKRLQMLTTAYEQLRGLARTRQYRECAGLLQAVVQLMKHFNSYRSIDQIAKLSKGVAESQRELLEQICEDFEVAFAKDEISLRKAMLVEACLVMDALGDAARARLMTWYINTELREYRQVFRGSDEAGSLDNIGRRYAWFKRMMKTHEEHASIFPSHWRVGEALTTAFCEGTRDDFRGILEKSMRRMDGSKLDVNLLLSCLQETMDFEQGLEQRWTSDIRASIDTLNSVEDKPHGFNGLISVAFEPYLSLWVESQDRQLAEMVPKYRMQPLLQTDEEFSPQAVVQSAIELFHFYKLTLSQCAKLSTSERLLELSRIFAKYLDDYAQNVLLNVLQTNGSSVHDIILVLNTADFWNINATQLEESIRKRIDADFAEKVDLSSQADAFLGVASASVLALMLLDKYVLTKAFESLLAFHNPTDEPHVPPAGFVKRVTQAMGKIDPLLKTLQVRPSPPEALVQAYLIHIADRSDTNFRKILELKGVRKSDQGHLLELYAIHRDGPSTRDKLVQNSPLLTPLMNGSSLGSASLGIPGSAGNTGLALESVTGANRLARTDVIGSGPAAHTAAIYLARAELKPVLYEGFMANGIAAGGQLTTTTEVENFPGFPDGIDGQSLMDNLRKQSEKFGTEIITDTVTKLDLSSRPFKYSTEFNPTETSTADSIILATGASARRLHLPGEEEYWQNGVSACAVCDGAVPIFRNKPLVVIGGGDSAAEEALFLTKYGSHVTVLVRKDHLRASKTMANRLLSHEKVTVRFNAAGDKILGSNGLMTQLVVKNTTTGETDTMDANGLFYAVGHDPATALVKDQLKLDEDGYIVTQPGTPLTSVEGVFAAGDVQDKRYRQAITSAGSGCQAALDCEKFLSELE</sequence>
<evidence type="ECO:0000256" key="7">
    <source>
        <dbReference type="ARBA" id="ARBA00023136"/>
    </source>
</evidence>
<name>A0A0F8CWW8_CERFI</name>
<organism evidence="14 15">
    <name type="scientific">Ceratocystis fimbriata f. sp. platani</name>
    <dbReference type="NCBI Taxonomy" id="88771"/>
    <lineage>
        <taxon>Eukaryota</taxon>
        <taxon>Fungi</taxon>
        <taxon>Dikarya</taxon>
        <taxon>Ascomycota</taxon>
        <taxon>Pezizomycotina</taxon>
        <taxon>Sordariomycetes</taxon>
        <taxon>Hypocreomycetidae</taxon>
        <taxon>Microascales</taxon>
        <taxon>Ceratocystidaceae</taxon>
        <taxon>Ceratocystis</taxon>
    </lineage>
</organism>
<evidence type="ECO:0000259" key="11">
    <source>
        <dbReference type="Pfam" id="PF04100"/>
    </source>
</evidence>
<dbReference type="InterPro" id="IPR039766">
    <property type="entry name" value="Vps53"/>
</dbReference>
<accession>A0A0F8CWW8</accession>
<comment type="subcellular location">
    <subcellularLocation>
        <location evidence="2">Endosome membrane</location>
        <topology evidence="2">Peripheral membrane protein</topology>
    </subcellularLocation>
    <subcellularLocation>
        <location evidence="1">Golgi apparatus</location>
        <location evidence="1">trans-Golgi network membrane</location>
        <topology evidence="1">Peripheral membrane protein</topology>
    </subcellularLocation>
</comment>
<dbReference type="GO" id="GO:0010008">
    <property type="term" value="C:endosome membrane"/>
    <property type="evidence" value="ECO:0007669"/>
    <property type="project" value="UniProtKB-SubCell"/>
</dbReference>
<comment type="similarity">
    <text evidence="3">Belongs to the VPS53 family.</text>
</comment>
<dbReference type="PANTHER" id="PTHR12820">
    <property type="entry name" value="VACUOLAR SORTING PROTEIN 53"/>
    <property type="match status" value="1"/>
</dbReference>
<dbReference type="InterPro" id="IPR007234">
    <property type="entry name" value="Vps53_N"/>
</dbReference>
<dbReference type="InterPro" id="IPR023753">
    <property type="entry name" value="FAD/NAD-binding_dom"/>
</dbReference>
<dbReference type="EC" id="1.8.1.9" evidence="10"/>
<evidence type="ECO:0000256" key="3">
    <source>
        <dbReference type="ARBA" id="ARBA00008628"/>
    </source>
</evidence>
<dbReference type="NCBIfam" id="TIGR01292">
    <property type="entry name" value="TRX_reduct"/>
    <property type="match status" value="1"/>
</dbReference>
<feature type="domain" description="Vps53 C-terminal" evidence="13">
    <location>
        <begin position="474"/>
        <end position="558"/>
    </location>
</feature>
<dbReference type="PANTHER" id="PTHR12820:SF0">
    <property type="entry name" value="VACUOLAR PROTEIN SORTING-ASSOCIATED PROTEIN 53 HOMOLOG"/>
    <property type="match status" value="1"/>
</dbReference>
<evidence type="ECO:0000313" key="14">
    <source>
        <dbReference type="EMBL" id="KKF95152.1"/>
    </source>
</evidence>
<keyword evidence="15" id="KW-1185">Reference proteome</keyword>
<evidence type="ECO:0000256" key="6">
    <source>
        <dbReference type="ARBA" id="ARBA00023034"/>
    </source>
</evidence>
<evidence type="ECO:0000256" key="10">
    <source>
        <dbReference type="RuleBase" id="RU003881"/>
    </source>
</evidence>
<evidence type="ECO:0000259" key="12">
    <source>
        <dbReference type="Pfam" id="PF07992"/>
    </source>
</evidence>
<keyword evidence="10" id="KW-0285">Flavoprotein</keyword>
<feature type="domain" description="Vps53 N-terminal" evidence="11">
    <location>
        <begin position="19"/>
        <end position="343"/>
    </location>
</feature>
<dbReference type="Proteomes" id="UP000034841">
    <property type="component" value="Unassembled WGS sequence"/>
</dbReference>
<dbReference type="Gene3D" id="1.10.357.110">
    <property type="entry name" value="Vacuolar protein sorting-associated protein 53, C-terminus"/>
    <property type="match status" value="1"/>
</dbReference>
<keyword evidence="9 10" id="KW-0676">Redox-active center</keyword>
<dbReference type="GO" id="GO:0019430">
    <property type="term" value="P:removal of superoxide radicals"/>
    <property type="evidence" value="ECO:0007669"/>
    <property type="project" value="InterPro"/>
</dbReference>
<comment type="catalytic activity">
    <reaction evidence="10">
        <text>[thioredoxin]-dithiol + NADP(+) = [thioredoxin]-disulfide + NADPH + H(+)</text>
        <dbReference type="Rhea" id="RHEA:20345"/>
        <dbReference type="Rhea" id="RHEA-COMP:10698"/>
        <dbReference type="Rhea" id="RHEA-COMP:10700"/>
        <dbReference type="ChEBI" id="CHEBI:15378"/>
        <dbReference type="ChEBI" id="CHEBI:29950"/>
        <dbReference type="ChEBI" id="CHEBI:50058"/>
        <dbReference type="ChEBI" id="CHEBI:57783"/>
        <dbReference type="ChEBI" id="CHEBI:58349"/>
        <dbReference type="EC" id="1.8.1.9"/>
    </reaction>
</comment>
<feature type="domain" description="FAD/NAD(P)-binding" evidence="12">
    <location>
        <begin position="631"/>
        <end position="926"/>
    </location>
</feature>
<proteinExistence type="inferred from homology"/>
<evidence type="ECO:0000256" key="2">
    <source>
        <dbReference type="ARBA" id="ARBA00004481"/>
    </source>
</evidence>
<keyword evidence="6" id="KW-0333">Golgi apparatus</keyword>
<protein>
    <recommendedName>
        <fullName evidence="10">Thioredoxin reductase</fullName>
        <ecNumber evidence="10">1.8.1.9</ecNumber>
    </recommendedName>
</protein>
<dbReference type="PRINTS" id="PR00368">
    <property type="entry name" value="FADPNR"/>
</dbReference>